<dbReference type="AlphaFoldDB" id="A0A7E5VXN9"/>
<gene>
    <name evidence="2" type="primary">LOC113497506</name>
</gene>
<reference evidence="2" key="1">
    <citation type="submission" date="2025-08" db="UniProtKB">
        <authorList>
            <consortium name="RefSeq"/>
        </authorList>
    </citation>
    <scope>IDENTIFICATION</scope>
</reference>
<name>A0A7E5VXN9_TRINI</name>
<dbReference type="OrthoDB" id="123207at2759"/>
<dbReference type="GeneID" id="113497506"/>
<dbReference type="Proteomes" id="UP000322000">
    <property type="component" value="Chromosome 9"/>
</dbReference>
<dbReference type="RefSeq" id="XP_026732881.1">
    <property type="nucleotide sequence ID" value="XM_026877080.1"/>
</dbReference>
<proteinExistence type="predicted"/>
<accession>A0A7E5VXN9</accession>
<protein>
    <submittedName>
        <fullName evidence="2">Uncharacterized protein LOC113497506</fullName>
    </submittedName>
</protein>
<organism evidence="1 2">
    <name type="scientific">Trichoplusia ni</name>
    <name type="common">Cabbage looper</name>
    <dbReference type="NCBI Taxonomy" id="7111"/>
    <lineage>
        <taxon>Eukaryota</taxon>
        <taxon>Metazoa</taxon>
        <taxon>Ecdysozoa</taxon>
        <taxon>Arthropoda</taxon>
        <taxon>Hexapoda</taxon>
        <taxon>Insecta</taxon>
        <taxon>Pterygota</taxon>
        <taxon>Neoptera</taxon>
        <taxon>Endopterygota</taxon>
        <taxon>Lepidoptera</taxon>
        <taxon>Glossata</taxon>
        <taxon>Ditrysia</taxon>
        <taxon>Noctuoidea</taxon>
        <taxon>Noctuidae</taxon>
        <taxon>Plusiinae</taxon>
        <taxon>Trichoplusia</taxon>
    </lineage>
</organism>
<dbReference type="KEGG" id="tnl:113497506"/>
<dbReference type="InParanoid" id="A0A7E5VXN9"/>
<keyword evidence="1" id="KW-1185">Reference proteome</keyword>
<sequence>MTNLFLIVVNSNQLSKITNESPSETIIKITINGRARRILAWIPALNSSLDSSFERLDILGSPVLLANPVGEVESNALSDVEQENTQVPLTPILNAVFLSPTQCN</sequence>
<evidence type="ECO:0000313" key="1">
    <source>
        <dbReference type="Proteomes" id="UP000322000"/>
    </source>
</evidence>
<evidence type="ECO:0000313" key="2">
    <source>
        <dbReference type="RefSeq" id="XP_026732881.1"/>
    </source>
</evidence>